<dbReference type="EMBL" id="QGLO01000004">
    <property type="protein sequence ID" value="PXY91368.1"/>
    <property type="molecule type" value="Genomic_DNA"/>
</dbReference>
<evidence type="ECO:0000313" key="1">
    <source>
        <dbReference type="EMBL" id="PXY91368.1"/>
    </source>
</evidence>
<accession>A0A2V4DNF8</accession>
<name>A0A2V4DNF8_9GAMM</name>
<sequence>MPIYVNKLIRKIKKDSKVDIKSFYVSEKNMADRFKRDIKSKITSNPAFRKSNQDVFMEVGGENFLVIKNNKPTCATGNAATCRAIRY</sequence>
<dbReference type="Proteomes" id="UP000247673">
    <property type="component" value="Unassembled WGS sequence"/>
</dbReference>
<proteinExistence type="predicted"/>
<gene>
    <name evidence="1" type="ORF">DKK78_03285</name>
</gene>
<reference evidence="1 2" key="1">
    <citation type="submission" date="2018-05" db="EMBL/GenBank/DDBJ databases">
        <title>Reference genomes for bee gut microbiota database.</title>
        <authorList>
            <person name="Ellegaard K.M."/>
        </authorList>
    </citation>
    <scope>NUCLEOTIDE SEQUENCE [LARGE SCALE GENOMIC DNA]</scope>
    <source>
        <strain evidence="1 2">ESL0172</strain>
    </source>
</reference>
<evidence type="ECO:0000313" key="2">
    <source>
        <dbReference type="Proteomes" id="UP000247673"/>
    </source>
</evidence>
<keyword evidence="2" id="KW-1185">Reference proteome</keyword>
<protein>
    <submittedName>
        <fullName evidence="1">Uncharacterized protein</fullName>
    </submittedName>
</protein>
<dbReference type="AlphaFoldDB" id="A0A2V4DNF8"/>
<organism evidence="1 2">
    <name type="scientific">Gilliamella apis</name>
    <dbReference type="NCBI Taxonomy" id="1970738"/>
    <lineage>
        <taxon>Bacteria</taxon>
        <taxon>Pseudomonadati</taxon>
        <taxon>Pseudomonadota</taxon>
        <taxon>Gammaproteobacteria</taxon>
        <taxon>Orbales</taxon>
        <taxon>Orbaceae</taxon>
        <taxon>Gilliamella</taxon>
    </lineage>
</organism>
<comment type="caution">
    <text evidence="1">The sequence shown here is derived from an EMBL/GenBank/DDBJ whole genome shotgun (WGS) entry which is preliminary data.</text>
</comment>